<evidence type="ECO:0000256" key="1">
    <source>
        <dbReference type="SAM" id="MobiDB-lite"/>
    </source>
</evidence>
<keyword evidence="3" id="KW-1185">Reference proteome</keyword>
<feature type="region of interest" description="Disordered" evidence="1">
    <location>
        <begin position="112"/>
        <end position="277"/>
    </location>
</feature>
<comment type="caution">
    <text evidence="2">The sequence shown here is derived from an EMBL/GenBank/DDBJ whole genome shotgun (WGS) entry which is preliminary data.</text>
</comment>
<name>A0A2G8KXE9_STIJA</name>
<evidence type="ECO:0000313" key="2">
    <source>
        <dbReference type="EMBL" id="PIK52645.1"/>
    </source>
</evidence>
<dbReference type="EMBL" id="MRZV01000319">
    <property type="protein sequence ID" value="PIK52645.1"/>
    <property type="molecule type" value="Genomic_DNA"/>
</dbReference>
<feature type="compositionally biased region" description="Acidic residues" evidence="1">
    <location>
        <begin position="113"/>
        <end position="134"/>
    </location>
</feature>
<feature type="region of interest" description="Disordered" evidence="1">
    <location>
        <begin position="1"/>
        <end position="25"/>
    </location>
</feature>
<dbReference type="Proteomes" id="UP000230750">
    <property type="component" value="Unassembled WGS sequence"/>
</dbReference>
<protein>
    <submittedName>
        <fullName evidence="2">Uncharacterized protein</fullName>
    </submittedName>
</protein>
<organism evidence="2 3">
    <name type="scientific">Stichopus japonicus</name>
    <name type="common">Sea cucumber</name>
    <dbReference type="NCBI Taxonomy" id="307972"/>
    <lineage>
        <taxon>Eukaryota</taxon>
        <taxon>Metazoa</taxon>
        <taxon>Echinodermata</taxon>
        <taxon>Eleutherozoa</taxon>
        <taxon>Echinozoa</taxon>
        <taxon>Holothuroidea</taxon>
        <taxon>Aspidochirotacea</taxon>
        <taxon>Aspidochirotida</taxon>
        <taxon>Stichopodidae</taxon>
        <taxon>Apostichopus</taxon>
    </lineage>
</organism>
<feature type="compositionally biased region" description="Basic and acidic residues" evidence="1">
    <location>
        <begin position="193"/>
        <end position="210"/>
    </location>
</feature>
<reference evidence="2 3" key="1">
    <citation type="journal article" date="2017" name="PLoS Biol.">
        <title>The sea cucumber genome provides insights into morphological evolution and visceral regeneration.</title>
        <authorList>
            <person name="Zhang X."/>
            <person name="Sun L."/>
            <person name="Yuan J."/>
            <person name="Sun Y."/>
            <person name="Gao Y."/>
            <person name="Zhang L."/>
            <person name="Li S."/>
            <person name="Dai H."/>
            <person name="Hamel J.F."/>
            <person name="Liu C."/>
            <person name="Yu Y."/>
            <person name="Liu S."/>
            <person name="Lin W."/>
            <person name="Guo K."/>
            <person name="Jin S."/>
            <person name="Xu P."/>
            <person name="Storey K.B."/>
            <person name="Huan P."/>
            <person name="Zhang T."/>
            <person name="Zhou Y."/>
            <person name="Zhang J."/>
            <person name="Lin C."/>
            <person name="Li X."/>
            <person name="Xing L."/>
            <person name="Huo D."/>
            <person name="Sun M."/>
            <person name="Wang L."/>
            <person name="Mercier A."/>
            <person name="Li F."/>
            <person name="Yang H."/>
            <person name="Xiang J."/>
        </authorList>
    </citation>
    <scope>NUCLEOTIDE SEQUENCE [LARGE SCALE GENOMIC DNA]</scope>
    <source>
        <strain evidence="2">Shaxun</strain>
        <tissue evidence="2">Muscle</tissue>
    </source>
</reference>
<feature type="compositionally biased region" description="Basic and acidic residues" evidence="1">
    <location>
        <begin position="135"/>
        <end position="159"/>
    </location>
</feature>
<feature type="region of interest" description="Disordered" evidence="1">
    <location>
        <begin position="49"/>
        <end position="83"/>
    </location>
</feature>
<sequence length="277" mass="29746">MKDLELENNSSSSTEGGPPIVGDGEAEKVAGDLVSEMVESVCEEVSELTIEGVDAETSPSLVTTETSPPRVTISPADDSTVDGEFVDAETSPMKDTGDREDDLSIENRQAVLSEEDSFQDALEESINPEEGEEGLSEKQKIGEEVGSGDREIENKHDEQIIGEENAAEGAGLEHTVPAVEEKGVGVDDTIQENGKDVEIKEEVVSDTKEDGLEENLESNGEVIKTDDNEKQVDENQETVEQVEEKPSDSANGSVKGFEKEEGRESEEGPATSEDIVT</sequence>
<feature type="compositionally biased region" description="Polar residues" evidence="1">
    <location>
        <begin position="57"/>
        <end position="69"/>
    </location>
</feature>
<accession>A0A2G8KXE9</accession>
<dbReference type="AlphaFoldDB" id="A0A2G8KXE9"/>
<feature type="compositionally biased region" description="Basic and acidic residues" evidence="1">
    <location>
        <begin position="256"/>
        <end position="266"/>
    </location>
</feature>
<proteinExistence type="predicted"/>
<feature type="compositionally biased region" description="Basic and acidic residues" evidence="1">
    <location>
        <begin position="223"/>
        <end position="233"/>
    </location>
</feature>
<gene>
    <name evidence="2" type="ORF">BSL78_10461</name>
</gene>
<evidence type="ECO:0000313" key="3">
    <source>
        <dbReference type="Proteomes" id="UP000230750"/>
    </source>
</evidence>